<proteinExistence type="predicted"/>
<protein>
    <submittedName>
        <fullName evidence="1">Uncharacterized protein</fullName>
    </submittedName>
</protein>
<dbReference type="Proteomes" id="UP001060085">
    <property type="component" value="Linkage Group LG06"/>
</dbReference>
<evidence type="ECO:0000313" key="1">
    <source>
        <dbReference type="EMBL" id="KAI5658954.1"/>
    </source>
</evidence>
<evidence type="ECO:0000313" key="2">
    <source>
        <dbReference type="Proteomes" id="UP001060085"/>
    </source>
</evidence>
<accession>A0ACC0AE95</accession>
<comment type="caution">
    <text evidence="1">The sequence shown here is derived from an EMBL/GenBank/DDBJ whole genome shotgun (WGS) entry which is preliminary data.</text>
</comment>
<keyword evidence="2" id="KW-1185">Reference proteome</keyword>
<sequence>MAAELADLVDGEGNVHPNLRCSIIKYFCKSPVGSKWFYLFTMPMVSCEITELVDAIHNDNLGMTMPSVIDIYYNKEAKYPKLPWDEVTDVNDSTLGSGDELFDRGDEGVKSALVIEVSQESVLDTSDIVAVLNLEETIVQGVKGLIGDQLGVDPPNVPVATARGFKGSMDWLRLRVSGDDQASVSGLPAGMDVVPPPKPFGTIVGLGERSEHATRLDAPLHFTRDGLATSYLGVFPVRSGLFLLPFAISYSALVSIYCVLLLLTMGYDNAKLCAEGLEEIFHDHLVNIFDCFNAENLSFEPKDMPSVMFNALISSLKMDIIKGMNEAHRQSFFLVETRKIKIELDEIVMLHGQAKLAFRHLGQQNI</sequence>
<dbReference type="EMBL" id="CM044706">
    <property type="protein sequence ID" value="KAI5658954.1"/>
    <property type="molecule type" value="Genomic_DNA"/>
</dbReference>
<gene>
    <name evidence="1" type="ORF">M9H77_27747</name>
</gene>
<organism evidence="1 2">
    <name type="scientific">Catharanthus roseus</name>
    <name type="common">Madagascar periwinkle</name>
    <name type="synonym">Vinca rosea</name>
    <dbReference type="NCBI Taxonomy" id="4058"/>
    <lineage>
        <taxon>Eukaryota</taxon>
        <taxon>Viridiplantae</taxon>
        <taxon>Streptophyta</taxon>
        <taxon>Embryophyta</taxon>
        <taxon>Tracheophyta</taxon>
        <taxon>Spermatophyta</taxon>
        <taxon>Magnoliopsida</taxon>
        <taxon>eudicotyledons</taxon>
        <taxon>Gunneridae</taxon>
        <taxon>Pentapetalae</taxon>
        <taxon>asterids</taxon>
        <taxon>lamiids</taxon>
        <taxon>Gentianales</taxon>
        <taxon>Apocynaceae</taxon>
        <taxon>Rauvolfioideae</taxon>
        <taxon>Vinceae</taxon>
        <taxon>Catharanthinae</taxon>
        <taxon>Catharanthus</taxon>
    </lineage>
</organism>
<reference evidence="2" key="1">
    <citation type="journal article" date="2023" name="Nat. Plants">
        <title>Single-cell RNA sequencing provides a high-resolution roadmap for understanding the multicellular compartmentation of specialized metabolism.</title>
        <authorList>
            <person name="Sun S."/>
            <person name="Shen X."/>
            <person name="Li Y."/>
            <person name="Li Y."/>
            <person name="Wang S."/>
            <person name="Li R."/>
            <person name="Zhang H."/>
            <person name="Shen G."/>
            <person name="Guo B."/>
            <person name="Wei J."/>
            <person name="Xu J."/>
            <person name="St-Pierre B."/>
            <person name="Chen S."/>
            <person name="Sun C."/>
        </authorList>
    </citation>
    <scope>NUCLEOTIDE SEQUENCE [LARGE SCALE GENOMIC DNA]</scope>
</reference>
<name>A0ACC0AE95_CATRO</name>